<name>A0A6A4LPF1_9ERIC</name>
<feature type="compositionally biased region" description="Polar residues" evidence="1">
    <location>
        <begin position="1"/>
        <end position="10"/>
    </location>
</feature>
<protein>
    <recommendedName>
        <fullName evidence="2">DUF7046 domain-containing protein</fullName>
    </recommendedName>
</protein>
<dbReference type="GO" id="GO:0005886">
    <property type="term" value="C:plasma membrane"/>
    <property type="evidence" value="ECO:0007669"/>
    <property type="project" value="TreeGrafter"/>
</dbReference>
<feature type="non-terminal residue" evidence="3">
    <location>
        <position position="1"/>
    </location>
</feature>
<dbReference type="Gene3D" id="2.60.40.2700">
    <property type="match status" value="1"/>
</dbReference>
<reference evidence="3 4" key="1">
    <citation type="journal article" date="2019" name="Genome Biol. Evol.">
        <title>The Rhododendron genome and chromosomal organization provide insight into shared whole-genome duplications across the heath family (Ericaceae).</title>
        <authorList>
            <person name="Soza V.L."/>
            <person name="Lindsley D."/>
            <person name="Waalkes A."/>
            <person name="Ramage E."/>
            <person name="Patwardhan R.P."/>
            <person name="Burton J.N."/>
            <person name="Adey A."/>
            <person name="Kumar A."/>
            <person name="Qiu R."/>
            <person name="Shendure J."/>
            <person name="Hall B."/>
        </authorList>
    </citation>
    <scope>NUCLEOTIDE SEQUENCE [LARGE SCALE GENOMIC DNA]</scope>
    <source>
        <strain evidence="3">RSF 1966-606</strain>
    </source>
</reference>
<dbReference type="Pfam" id="PF23080">
    <property type="entry name" value="DUF7046"/>
    <property type="match status" value="1"/>
</dbReference>
<dbReference type="EMBL" id="QEFC01001152">
    <property type="protein sequence ID" value="KAE9459910.1"/>
    <property type="molecule type" value="Genomic_DNA"/>
</dbReference>
<comment type="caution">
    <text evidence="3">The sequence shown here is derived from an EMBL/GenBank/DDBJ whole genome shotgun (WGS) entry which is preliminary data.</text>
</comment>
<dbReference type="InterPro" id="IPR055474">
    <property type="entry name" value="DUF7046"/>
</dbReference>
<dbReference type="PANTHER" id="PTHR31149">
    <property type="entry name" value="EXPRESSED PROTEIN"/>
    <property type="match status" value="1"/>
</dbReference>
<evidence type="ECO:0000313" key="4">
    <source>
        <dbReference type="Proteomes" id="UP000428333"/>
    </source>
</evidence>
<feature type="compositionally biased region" description="Basic and acidic residues" evidence="1">
    <location>
        <begin position="11"/>
        <end position="29"/>
    </location>
</feature>
<dbReference type="OrthoDB" id="1890867at2759"/>
<sequence length="714" mass="80462">MSSNRSSMNGHDNDRAQTWRPDISNRHGPEANAISRDLTDDSMLNHVHDPESMELYSRVREQQKEILYLREQISVSCVQELQLLNEKYALEKTLAELRLAVDEKQLETIASASNQLAFRKGDLEDHLKLTHDLKVNQTMLCAVASFKHFFNCPIEYTVAEDERYDFMSSMLGLLAEYGIWPRVINASTLSNNVKFAYFLGFLILLNSFPSFMKQDWHSLFPNRSTEQHLEPNDNVLRNMHGSDLPQMTSFVHNGEMQELLHNGSSQKVSPSSDRRFVGPDGSSDRAGANIRSDSPGENTRDPSFRFPTRHAEFGSFRSEEGPGIEEFQIIGEAKPGYRLLGCGFPVRGTSLCMFQDGTRQYIEGATNPEYVVTADDVDKHIAVECIPMDDQGRQGELVRLFANGQNKITCGSGGRGGDSGDGDRNGMMDASETWEPTTLVLKRSGYQIKDNRSQETLIAEKFSKDLSVYGSSHPLNTYNDVRMLVGADGFSDRAEANISPDSPEFASFGSEEGPGIEDFQIIGEAKPGYRLLGCRFHVRGPSLCMFQWVYHLRDGTRQYIEGATNPEYVVTTNDMDKLIAVECIPMDDRGLQMDSSEFWEPITLILKRSGYQIKDNNSQDTLIAEKFSKDISVCLDFSLQLPLLVNDGVTNVIVRLVTALMRDTLVLTMRMFQRKTVVLLFRRRWLVFRAIALVVDPGVAAGGHPKWWNPRLGF</sequence>
<proteinExistence type="predicted"/>
<gene>
    <name evidence="3" type="ORF">C3L33_08180</name>
</gene>
<organism evidence="3 4">
    <name type="scientific">Rhododendron williamsianum</name>
    <dbReference type="NCBI Taxonomy" id="262921"/>
    <lineage>
        <taxon>Eukaryota</taxon>
        <taxon>Viridiplantae</taxon>
        <taxon>Streptophyta</taxon>
        <taxon>Embryophyta</taxon>
        <taxon>Tracheophyta</taxon>
        <taxon>Spermatophyta</taxon>
        <taxon>Magnoliopsida</taxon>
        <taxon>eudicotyledons</taxon>
        <taxon>Gunneridae</taxon>
        <taxon>Pentapetalae</taxon>
        <taxon>asterids</taxon>
        <taxon>Ericales</taxon>
        <taxon>Ericaceae</taxon>
        <taxon>Ericoideae</taxon>
        <taxon>Rhodoreae</taxon>
        <taxon>Rhododendron</taxon>
    </lineage>
</organism>
<feature type="domain" description="DUF7046" evidence="2">
    <location>
        <begin position="597"/>
        <end position="676"/>
    </location>
</feature>
<dbReference type="Proteomes" id="UP000428333">
    <property type="component" value="Linkage Group LG05"/>
</dbReference>
<accession>A0A6A4LPF1</accession>
<keyword evidence="4" id="KW-1185">Reference proteome</keyword>
<feature type="compositionally biased region" description="Polar residues" evidence="1">
    <location>
        <begin position="262"/>
        <end position="271"/>
    </location>
</feature>
<evidence type="ECO:0000313" key="3">
    <source>
        <dbReference type="EMBL" id="KAE9459910.1"/>
    </source>
</evidence>
<feature type="region of interest" description="Disordered" evidence="1">
    <location>
        <begin position="1"/>
        <end position="38"/>
    </location>
</feature>
<feature type="region of interest" description="Disordered" evidence="1">
    <location>
        <begin position="262"/>
        <end position="306"/>
    </location>
</feature>
<dbReference type="PANTHER" id="PTHR31149:SF7">
    <property type="entry name" value="EXPRESSED PROTEIN"/>
    <property type="match status" value="1"/>
</dbReference>
<dbReference type="AlphaFoldDB" id="A0A6A4LPF1"/>
<evidence type="ECO:0000256" key="1">
    <source>
        <dbReference type="SAM" id="MobiDB-lite"/>
    </source>
</evidence>
<evidence type="ECO:0000259" key="2">
    <source>
        <dbReference type="Pfam" id="PF23080"/>
    </source>
</evidence>